<gene>
    <name evidence="2" type="ORF">L873DRAFT_1717750</name>
</gene>
<accession>A0A3N4J9J0</accession>
<evidence type="ECO:0000256" key="1">
    <source>
        <dbReference type="SAM" id="Coils"/>
    </source>
</evidence>
<organism evidence="2 3">
    <name type="scientific">Choiromyces venosus 120613-1</name>
    <dbReference type="NCBI Taxonomy" id="1336337"/>
    <lineage>
        <taxon>Eukaryota</taxon>
        <taxon>Fungi</taxon>
        <taxon>Dikarya</taxon>
        <taxon>Ascomycota</taxon>
        <taxon>Pezizomycotina</taxon>
        <taxon>Pezizomycetes</taxon>
        <taxon>Pezizales</taxon>
        <taxon>Tuberaceae</taxon>
        <taxon>Choiromyces</taxon>
    </lineage>
</organism>
<feature type="coiled-coil region" evidence="1">
    <location>
        <begin position="30"/>
        <end position="78"/>
    </location>
</feature>
<dbReference type="Proteomes" id="UP000276215">
    <property type="component" value="Unassembled WGS sequence"/>
</dbReference>
<dbReference type="EMBL" id="ML120525">
    <property type="protein sequence ID" value="RPA90484.1"/>
    <property type="molecule type" value="Genomic_DNA"/>
</dbReference>
<evidence type="ECO:0000313" key="3">
    <source>
        <dbReference type="Proteomes" id="UP000276215"/>
    </source>
</evidence>
<keyword evidence="3" id="KW-1185">Reference proteome</keyword>
<reference evidence="2 3" key="1">
    <citation type="journal article" date="2018" name="Nat. Ecol. Evol.">
        <title>Pezizomycetes genomes reveal the molecular basis of ectomycorrhizal truffle lifestyle.</title>
        <authorList>
            <person name="Murat C."/>
            <person name="Payen T."/>
            <person name="Noel B."/>
            <person name="Kuo A."/>
            <person name="Morin E."/>
            <person name="Chen J."/>
            <person name="Kohler A."/>
            <person name="Krizsan K."/>
            <person name="Balestrini R."/>
            <person name="Da Silva C."/>
            <person name="Montanini B."/>
            <person name="Hainaut M."/>
            <person name="Levati E."/>
            <person name="Barry K.W."/>
            <person name="Belfiori B."/>
            <person name="Cichocki N."/>
            <person name="Clum A."/>
            <person name="Dockter R.B."/>
            <person name="Fauchery L."/>
            <person name="Guy J."/>
            <person name="Iotti M."/>
            <person name="Le Tacon F."/>
            <person name="Lindquist E.A."/>
            <person name="Lipzen A."/>
            <person name="Malagnac F."/>
            <person name="Mello A."/>
            <person name="Molinier V."/>
            <person name="Miyauchi S."/>
            <person name="Poulain J."/>
            <person name="Riccioni C."/>
            <person name="Rubini A."/>
            <person name="Sitrit Y."/>
            <person name="Splivallo R."/>
            <person name="Traeger S."/>
            <person name="Wang M."/>
            <person name="Zifcakova L."/>
            <person name="Wipf D."/>
            <person name="Zambonelli A."/>
            <person name="Paolocci F."/>
            <person name="Nowrousian M."/>
            <person name="Ottonello S."/>
            <person name="Baldrian P."/>
            <person name="Spatafora J.W."/>
            <person name="Henrissat B."/>
            <person name="Nagy L.G."/>
            <person name="Aury J.M."/>
            <person name="Wincker P."/>
            <person name="Grigoriev I.V."/>
            <person name="Bonfante P."/>
            <person name="Martin F.M."/>
        </authorList>
    </citation>
    <scope>NUCLEOTIDE SEQUENCE [LARGE SCALE GENOMIC DNA]</scope>
    <source>
        <strain evidence="2 3">120613-1</strain>
    </source>
</reference>
<keyword evidence="1" id="KW-0175">Coiled coil</keyword>
<protein>
    <submittedName>
        <fullName evidence="2">Uncharacterized protein</fullName>
    </submittedName>
</protein>
<dbReference type="OrthoDB" id="5413892at2759"/>
<dbReference type="AlphaFoldDB" id="A0A3N4J9J0"/>
<evidence type="ECO:0000313" key="2">
    <source>
        <dbReference type="EMBL" id="RPA90484.1"/>
    </source>
</evidence>
<sequence length="185" mass="20262">MESLHTFTTEFGRAANIPAFNEGAQILATLQEIRQEMAGLQQGQADHEQRLVEVQQNVGELQQNVEELQQNVEGLQQPELELQQGQAGILEQLQRLRDDGSRQDKNSVARAINSTVPHRAGVLEPFYGLNGQLIPDFPRGAADIARLNGNAINALLVALGLEVTGTVPVRKARFQKYIGFAAGLN</sequence>
<name>A0A3N4J9J0_9PEZI</name>
<proteinExistence type="predicted"/>
<dbReference type="STRING" id="1336337.A0A3N4J9J0"/>